<dbReference type="EMBL" id="JNVN01005460">
    <property type="protein sequence ID" value="KHJ30050.1"/>
    <property type="molecule type" value="Genomic_DNA"/>
</dbReference>
<keyword evidence="3" id="KW-1185">Reference proteome</keyword>
<feature type="region of interest" description="Disordered" evidence="1">
    <location>
        <begin position="12"/>
        <end position="84"/>
    </location>
</feature>
<dbReference type="Proteomes" id="UP000030854">
    <property type="component" value="Unassembled WGS sequence"/>
</dbReference>
<protein>
    <submittedName>
        <fullName evidence="2">Putative eka-like protein</fullName>
    </submittedName>
</protein>
<organism evidence="2 3">
    <name type="scientific">Uncinula necator</name>
    <name type="common">Grape powdery mildew</name>
    <dbReference type="NCBI Taxonomy" id="52586"/>
    <lineage>
        <taxon>Eukaryota</taxon>
        <taxon>Fungi</taxon>
        <taxon>Dikarya</taxon>
        <taxon>Ascomycota</taxon>
        <taxon>Pezizomycotina</taxon>
        <taxon>Leotiomycetes</taxon>
        <taxon>Erysiphales</taxon>
        <taxon>Erysiphaceae</taxon>
        <taxon>Erysiphe</taxon>
    </lineage>
</organism>
<dbReference type="AlphaFoldDB" id="A0A0B1NYD6"/>
<evidence type="ECO:0000256" key="1">
    <source>
        <dbReference type="SAM" id="MobiDB-lite"/>
    </source>
</evidence>
<feature type="compositionally biased region" description="Polar residues" evidence="1">
    <location>
        <begin position="178"/>
        <end position="208"/>
    </location>
</feature>
<evidence type="ECO:0000313" key="2">
    <source>
        <dbReference type="EMBL" id="KHJ30050.1"/>
    </source>
</evidence>
<feature type="compositionally biased region" description="Polar residues" evidence="1">
    <location>
        <begin position="217"/>
        <end position="232"/>
    </location>
</feature>
<feature type="region of interest" description="Disordered" evidence="1">
    <location>
        <begin position="137"/>
        <end position="242"/>
    </location>
</feature>
<sequence>MNTIEEILALSMDSSSLPSPIPPIAQSTHPPDPFNLSQPSQPPSTSISHNISVAKRQIREPVPPSKRTLPKISHNDSGEKMTNRRERAWHARILICTGVISNINSTLADFKDEISREEATAFQIQLRQAISKFAALDSLPTPTPPPIPSKSLQKKQSEIPNPKIPNKPKVVATPIMIPTSTSIHDPTHVTQPRENSTAQPSWATMTRNAQKKARVTKANNTKSTQVKKSLSYGTLDRAQSFK</sequence>
<gene>
    <name evidence="2" type="ORF">EV44_g3884</name>
</gene>
<feature type="compositionally biased region" description="Basic and acidic residues" evidence="1">
    <location>
        <begin position="73"/>
        <end position="84"/>
    </location>
</feature>
<proteinExistence type="predicted"/>
<reference evidence="2 3" key="1">
    <citation type="journal article" date="2014" name="BMC Genomics">
        <title>Adaptive genomic structural variation in the grape powdery mildew pathogen, Erysiphe necator.</title>
        <authorList>
            <person name="Jones L."/>
            <person name="Riaz S."/>
            <person name="Morales-Cruz A."/>
            <person name="Amrine K.C."/>
            <person name="McGuire B."/>
            <person name="Gubler W.D."/>
            <person name="Walker M.A."/>
            <person name="Cantu D."/>
        </authorList>
    </citation>
    <scope>NUCLEOTIDE SEQUENCE [LARGE SCALE GENOMIC DNA]</scope>
    <source>
        <strain evidence="3">c</strain>
    </source>
</reference>
<name>A0A0B1NYD6_UNCNE</name>
<evidence type="ECO:0000313" key="3">
    <source>
        <dbReference type="Proteomes" id="UP000030854"/>
    </source>
</evidence>
<comment type="caution">
    <text evidence="2">The sequence shown here is derived from an EMBL/GenBank/DDBJ whole genome shotgun (WGS) entry which is preliminary data.</text>
</comment>
<dbReference type="HOGENOM" id="CLU_018153_3_0_1"/>
<accession>A0A0B1NYD6</accession>